<dbReference type="InterPro" id="IPR011545">
    <property type="entry name" value="DEAD/DEAH_box_helicase_dom"/>
</dbReference>
<evidence type="ECO:0000256" key="2">
    <source>
        <dbReference type="ARBA" id="ARBA00022741"/>
    </source>
</evidence>
<dbReference type="PROSITE" id="PS51192">
    <property type="entry name" value="HELICASE_ATP_BIND_1"/>
    <property type="match status" value="1"/>
</dbReference>
<dbReference type="PROSITE" id="PS00039">
    <property type="entry name" value="DEAD_ATP_HELICASE"/>
    <property type="match status" value="1"/>
</dbReference>
<evidence type="ECO:0000256" key="3">
    <source>
        <dbReference type="ARBA" id="ARBA00022801"/>
    </source>
</evidence>
<keyword evidence="4 7" id="KW-0347">Helicase</keyword>
<evidence type="ECO:0000256" key="4">
    <source>
        <dbReference type="ARBA" id="ARBA00022806"/>
    </source>
</evidence>
<dbReference type="PANTHER" id="PTHR47958">
    <property type="entry name" value="ATP-DEPENDENT RNA HELICASE DBP3"/>
    <property type="match status" value="1"/>
</dbReference>
<dbReference type="EC" id="3.6.4.13" evidence="1"/>
<dbReference type="GO" id="GO:0016787">
    <property type="term" value="F:hydrolase activity"/>
    <property type="evidence" value="ECO:0007669"/>
    <property type="project" value="UniProtKB-KW"/>
</dbReference>
<dbReference type="PROSITE" id="PS51194">
    <property type="entry name" value="HELICASE_CTER"/>
    <property type="match status" value="1"/>
</dbReference>
<feature type="region of interest" description="Disordered" evidence="6">
    <location>
        <begin position="377"/>
        <end position="415"/>
    </location>
</feature>
<dbReference type="InterPro" id="IPR027417">
    <property type="entry name" value="P-loop_NTPase"/>
</dbReference>
<keyword evidence="2" id="KW-0547">Nucleotide-binding</keyword>
<dbReference type="InParanoid" id="K1QQ49"/>
<feature type="compositionally biased region" description="Basic and acidic residues" evidence="6">
    <location>
        <begin position="377"/>
        <end position="388"/>
    </location>
</feature>
<dbReference type="InterPro" id="IPR014001">
    <property type="entry name" value="Helicase_ATP-bd"/>
</dbReference>
<dbReference type="Pfam" id="PF00270">
    <property type="entry name" value="DEAD"/>
    <property type="match status" value="1"/>
</dbReference>
<feature type="compositionally biased region" description="Basic and acidic residues" evidence="6">
    <location>
        <begin position="502"/>
        <end position="513"/>
    </location>
</feature>
<dbReference type="SMART" id="SM00490">
    <property type="entry name" value="HELICc"/>
    <property type="match status" value="1"/>
</dbReference>
<dbReference type="InterPro" id="IPR001650">
    <property type="entry name" value="Helicase_C-like"/>
</dbReference>
<protein>
    <recommendedName>
        <fullName evidence="1">RNA helicase</fullName>
        <ecNumber evidence="1">3.6.4.13</ecNumber>
    </recommendedName>
</protein>
<organism evidence="7">
    <name type="scientific">Magallana gigas</name>
    <name type="common">Pacific oyster</name>
    <name type="synonym">Crassostrea gigas</name>
    <dbReference type="NCBI Taxonomy" id="29159"/>
    <lineage>
        <taxon>Eukaryota</taxon>
        <taxon>Metazoa</taxon>
        <taxon>Spiralia</taxon>
        <taxon>Lophotrochozoa</taxon>
        <taxon>Mollusca</taxon>
        <taxon>Bivalvia</taxon>
        <taxon>Autobranchia</taxon>
        <taxon>Pteriomorphia</taxon>
        <taxon>Ostreida</taxon>
        <taxon>Ostreoidea</taxon>
        <taxon>Ostreidae</taxon>
        <taxon>Magallana</taxon>
    </lineage>
</organism>
<sequence>MLLKIFFRCNWYVSYLIVQAKSGTGKTCVFSVIALEGIQTESFALQVLVLAPTREIATQIWDVISSIGQCIPSLRCHTFIGGMPVVEDKQKLKKCHIAVGTPGRIKQLIETNIMTTDSIRMFVLDEADKLLEESFQEQINWIYSTLPENKQMLALSATYPEYLAQHLTSYMRNPTFLRLNISDPALLGIKQFKRVVDYHVLPNKVFDNKTKVVIELLSSVNFQQCLIFSNLQTRAQNMADVLISHGWPTACIAGSHDQRDRNEAMSQLKTYKCRVLISTDLTSRGIDADKVNMVINLDVPKDHETYLHRIGRAGRFGTFGAAVTIISHGQEEKDLNKVEKRCNTCIKDLPDPIPNTLAKSEGTICLDDMVSTEQIITDHTRVSPKKMETTQQSHNSKRKLDQESQTNSKGGEHLKNLETNFENCLKTMTKDVQLSSCNENGENSEEEMSNYMCARNCKKKSFLNECTGNKIGLDNLCNQESKEKMVNKDQLTGKSRSSSHKGKTDQEEKDLSRSAKYEARNLKCEKKTSKKKESCFEIQIPKLDEFLSQNMKENSKSFDEKKREYQKYLEERDASVNREEIIVTSNPFVWKKEEREQLLSMIEKILTLEEGFDENVEKDSEENKVKSACAEVQTESFEFLPDMKGDSTLTTGTNYKEHIRKKCGSHRVPMQDTYRESETMMLNGKKQSKEHQYRDHGFCLDQEGVWSNEEIDSFDTLCEEEVDFEKQDLEEEEQTFFEYPCIPNSNHSTLNNHCLGDEYPAFAFNPYNGFGYPSPAQMSRYFFTKVVRVLGKYWRSHGIPVIVNLVDCWHSVVFDSGLVPEEWIVGIIKPIYKNKGDPTSPENYRPITLLSCLGKLFTSILSKRLELYSEEI</sequence>
<dbReference type="Pfam" id="PF00271">
    <property type="entry name" value="Helicase_C"/>
    <property type="match status" value="1"/>
</dbReference>
<dbReference type="HOGENOM" id="CLU_329362_0_0_1"/>
<dbReference type="CDD" id="cd18787">
    <property type="entry name" value="SF2_C_DEAD"/>
    <property type="match status" value="1"/>
</dbReference>
<dbReference type="SUPFAM" id="SSF52540">
    <property type="entry name" value="P-loop containing nucleoside triphosphate hydrolases"/>
    <property type="match status" value="1"/>
</dbReference>
<evidence type="ECO:0000313" key="7">
    <source>
        <dbReference type="EMBL" id="EKC33304.1"/>
    </source>
</evidence>
<dbReference type="EMBL" id="JH816711">
    <property type="protein sequence ID" value="EKC33304.1"/>
    <property type="molecule type" value="Genomic_DNA"/>
</dbReference>
<evidence type="ECO:0000256" key="1">
    <source>
        <dbReference type="ARBA" id="ARBA00012552"/>
    </source>
</evidence>
<dbReference type="GO" id="GO:0003676">
    <property type="term" value="F:nucleic acid binding"/>
    <property type="evidence" value="ECO:0007669"/>
    <property type="project" value="InterPro"/>
</dbReference>
<accession>K1QQ49</accession>
<keyword evidence="3" id="KW-0378">Hydrolase</keyword>
<reference evidence="7" key="1">
    <citation type="journal article" date="2012" name="Nature">
        <title>The oyster genome reveals stress adaptation and complexity of shell formation.</title>
        <authorList>
            <person name="Zhang G."/>
            <person name="Fang X."/>
            <person name="Guo X."/>
            <person name="Li L."/>
            <person name="Luo R."/>
            <person name="Xu F."/>
            <person name="Yang P."/>
            <person name="Zhang L."/>
            <person name="Wang X."/>
            <person name="Qi H."/>
            <person name="Xiong Z."/>
            <person name="Que H."/>
            <person name="Xie Y."/>
            <person name="Holland P.W."/>
            <person name="Paps J."/>
            <person name="Zhu Y."/>
            <person name="Wu F."/>
            <person name="Chen Y."/>
            <person name="Wang J."/>
            <person name="Peng C."/>
            <person name="Meng J."/>
            <person name="Yang L."/>
            <person name="Liu J."/>
            <person name="Wen B."/>
            <person name="Zhang N."/>
            <person name="Huang Z."/>
            <person name="Zhu Q."/>
            <person name="Feng Y."/>
            <person name="Mount A."/>
            <person name="Hedgecock D."/>
            <person name="Xu Z."/>
            <person name="Liu Y."/>
            <person name="Domazet-Loso T."/>
            <person name="Du Y."/>
            <person name="Sun X."/>
            <person name="Zhang S."/>
            <person name="Liu B."/>
            <person name="Cheng P."/>
            <person name="Jiang X."/>
            <person name="Li J."/>
            <person name="Fan D."/>
            <person name="Wang W."/>
            <person name="Fu W."/>
            <person name="Wang T."/>
            <person name="Wang B."/>
            <person name="Zhang J."/>
            <person name="Peng Z."/>
            <person name="Li Y."/>
            <person name="Li N."/>
            <person name="Wang J."/>
            <person name="Chen M."/>
            <person name="He Y."/>
            <person name="Tan F."/>
            <person name="Song X."/>
            <person name="Zheng Q."/>
            <person name="Huang R."/>
            <person name="Yang H."/>
            <person name="Du X."/>
            <person name="Chen L."/>
            <person name="Yang M."/>
            <person name="Gaffney P.M."/>
            <person name="Wang S."/>
            <person name="Luo L."/>
            <person name="She Z."/>
            <person name="Ming Y."/>
            <person name="Huang W."/>
            <person name="Zhang S."/>
            <person name="Huang B."/>
            <person name="Zhang Y."/>
            <person name="Qu T."/>
            <person name="Ni P."/>
            <person name="Miao G."/>
            <person name="Wang J."/>
            <person name="Wang Q."/>
            <person name="Steinberg C.E."/>
            <person name="Wang H."/>
            <person name="Li N."/>
            <person name="Qian L."/>
            <person name="Zhang G."/>
            <person name="Li Y."/>
            <person name="Yang H."/>
            <person name="Liu X."/>
            <person name="Wang J."/>
            <person name="Yin Y."/>
            <person name="Wang J."/>
        </authorList>
    </citation>
    <scope>NUCLEOTIDE SEQUENCE [LARGE SCALE GENOMIC DNA]</scope>
    <source>
        <strain evidence="7">05x7-T-G4-1.051#20</strain>
    </source>
</reference>
<proteinExistence type="predicted"/>
<evidence type="ECO:0000256" key="6">
    <source>
        <dbReference type="SAM" id="MobiDB-lite"/>
    </source>
</evidence>
<evidence type="ECO:0000256" key="5">
    <source>
        <dbReference type="ARBA" id="ARBA00022840"/>
    </source>
</evidence>
<dbReference type="GO" id="GO:0005524">
    <property type="term" value="F:ATP binding"/>
    <property type="evidence" value="ECO:0007669"/>
    <property type="project" value="UniProtKB-KW"/>
</dbReference>
<dbReference type="GO" id="GO:0003724">
    <property type="term" value="F:RNA helicase activity"/>
    <property type="evidence" value="ECO:0007669"/>
    <property type="project" value="UniProtKB-EC"/>
</dbReference>
<dbReference type="InterPro" id="IPR000629">
    <property type="entry name" value="RNA-helicase_DEAD-box_CS"/>
</dbReference>
<feature type="region of interest" description="Disordered" evidence="6">
    <location>
        <begin position="484"/>
        <end position="513"/>
    </location>
</feature>
<dbReference type="Gene3D" id="3.40.50.300">
    <property type="entry name" value="P-loop containing nucleotide triphosphate hydrolases"/>
    <property type="match status" value="2"/>
</dbReference>
<keyword evidence="5" id="KW-0067">ATP-binding</keyword>
<name>K1QQ49_MAGGI</name>
<gene>
    <name evidence="7" type="ORF">CGI_10008614</name>
</gene>
<dbReference type="AlphaFoldDB" id="K1QQ49"/>
<dbReference type="SMART" id="SM00487">
    <property type="entry name" value="DEXDc"/>
    <property type="match status" value="1"/>
</dbReference>